<proteinExistence type="predicted"/>
<dbReference type="AlphaFoldDB" id="A0A2L0EK97"/>
<sequence>MLTVVCKTTFVLLPGESRVAPEQDPPNTSDEYLNGDERCSLRESSDLAPFKRHADVILVGHAYAPRAQPTSRLAARLIVGELDKALEVHADRTWTAYGELRQGAPFLRMPLVYERAAGGPTTWNPVGMSAHERPDAYGTVPVPNLLPPGFRVSRQGEDIPPIGLGPIAPRWPGRLAKLFWHAGTWDFSRWNERPLPEHIDAAYFNVAPEDQQVSELRGDERILLESLHAGHARLVTRLPGIVPRAVVQRTGIPAQQVRLRCDTLSIDTDRGLCHLVWRGQVALARADEPGLVTISQDVQDVEGTTTMTAAMPAMTPALPFREAALDSWTAAVMTSPAPRRPQRWEDDGTGTLPAVHAASLGALPFTGPVDQQAPPSGLPFIDVGDAPPFATAPVAAQVSELAELAPTPAREALASPGSGPRTSLALSTPAAATTPRAAGIEPAAPVAPAPKPEQALPLTAFPIERVASIAASIARRKSEKVAILKRNDLAAAHWASLERHWEEAMKNELSRGKTELLSAYDDAYVAQLEGERGIITVEEYARLLVAAERGTEREVLDAMGLPRGALLRLRRVWLKKTAADAGLAKRVREAIEEE</sequence>
<dbReference type="Pfam" id="PF09937">
    <property type="entry name" value="DUF2169"/>
    <property type="match status" value="1"/>
</dbReference>
<feature type="domain" description="DUF2169" evidence="2">
    <location>
        <begin position="1"/>
        <end position="278"/>
    </location>
</feature>
<name>A0A2L0EK97_SORCE</name>
<evidence type="ECO:0000256" key="1">
    <source>
        <dbReference type="SAM" id="MobiDB-lite"/>
    </source>
</evidence>
<gene>
    <name evidence="3" type="ORF">SOCE26_011210</name>
</gene>
<protein>
    <recommendedName>
        <fullName evidence="2">DUF2169 domain-containing protein</fullName>
    </recommendedName>
</protein>
<organism evidence="3 4">
    <name type="scientific">Sorangium cellulosum</name>
    <name type="common">Polyangium cellulosum</name>
    <dbReference type="NCBI Taxonomy" id="56"/>
    <lineage>
        <taxon>Bacteria</taxon>
        <taxon>Pseudomonadati</taxon>
        <taxon>Myxococcota</taxon>
        <taxon>Polyangia</taxon>
        <taxon>Polyangiales</taxon>
        <taxon>Polyangiaceae</taxon>
        <taxon>Sorangium</taxon>
    </lineage>
</organism>
<dbReference type="InterPro" id="IPR018683">
    <property type="entry name" value="DUF2169"/>
</dbReference>
<evidence type="ECO:0000313" key="3">
    <source>
        <dbReference type="EMBL" id="AUX39726.1"/>
    </source>
</evidence>
<feature type="compositionally biased region" description="Low complexity" evidence="1">
    <location>
        <begin position="421"/>
        <end position="435"/>
    </location>
</feature>
<feature type="region of interest" description="Disordered" evidence="1">
    <location>
        <begin position="410"/>
        <end position="435"/>
    </location>
</feature>
<evidence type="ECO:0000259" key="2">
    <source>
        <dbReference type="Pfam" id="PF09937"/>
    </source>
</evidence>
<evidence type="ECO:0000313" key="4">
    <source>
        <dbReference type="Proteomes" id="UP000238348"/>
    </source>
</evidence>
<dbReference type="EMBL" id="CP012673">
    <property type="protein sequence ID" value="AUX39726.1"/>
    <property type="molecule type" value="Genomic_DNA"/>
</dbReference>
<reference evidence="3 4" key="1">
    <citation type="submission" date="2015-09" db="EMBL/GenBank/DDBJ databases">
        <title>Sorangium comparison.</title>
        <authorList>
            <person name="Zaburannyi N."/>
            <person name="Bunk B."/>
            <person name="Overmann J."/>
            <person name="Mueller R."/>
        </authorList>
    </citation>
    <scope>NUCLEOTIDE SEQUENCE [LARGE SCALE GENOMIC DNA]</scope>
    <source>
        <strain evidence="3 4">So ce26</strain>
    </source>
</reference>
<dbReference type="Proteomes" id="UP000238348">
    <property type="component" value="Chromosome"/>
</dbReference>
<accession>A0A2L0EK97</accession>